<evidence type="ECO:0000256" key="1">
    <source>
        <dbReference type="ARBA" id="ARBA00001966"/>
    </source>
</evidence>
<comment type="caution">
    <text evidence="9">The sequence shown here is derived from an EMBL/GenBank/DDBJ whole genome shotgun (WGS) entry which is preliminary data.</text>
</comment>
<sequence length="503" mass="55874">MRAVASAMEAGLTRGQLSEALLAYLRTELKTVPLWLQTEVLHSVVAIGSSQSIFNQQRVLSGLVTFDQFDVERTLAEVAAIPEHMLPALERERSAALEYVVKEENAQYALPKLALLLGAMRHLRIGEVTFKPTNGNCLALLTHGDLWPSVPSPVFSEGTLKPVLSEGTLQPVLSEGTLQPVFSEGTLQPVFSEGTLQPVFSEGTLKPVLSEGTLQPVSSEPARLLTVNWHLEKHCNYKCSFCYAHFADVVKGLEKADGIKLLRSLRDAGFFKVNFAGGEPLLNQHLGEYVKAAKELGLKTSIITNASRLTATWLESYGPFLDQIGVSCDSLDDQVNKEMGRGFGNHVAVTERALRRVHQLNETRGLDVKVKLNTVVMRQNHFEDWSDFIVRNGVQRWKVFKVLRIEGENDKGFEDKAVSDVDFEAFVARHAHLEKRGVVVAAEDNDAMTLSYVMVTPDGRFYQNTDGRYTYSEPVLAVGVDEALRQTGFDYEKFVDRGGAYRL</sequence>
<gene>
    <name evidence="9" type="ORF">Ctob_011133</name>
</gene>
<dbReference type="AlphaFoldDB" id="A0A0M0JSA6"/>
<accession>A0A0M0JSA6</accession>
<dbReference type="Gene3D" id="3.20.20.70">
    <property type="entry name" value="Aldolase class I"/>
    <property type="match status" value="1"/>
</dbReference>
<proteinExistence type="predicted"/>
<keyword evidence="6" id="KW-0411">Iron-sulfur</keyword>
<name>A0A0M0JSA6_9EUKA</name>
<dbReference type="InterPro" id="IPR051196">
    <property type="entry name" value="RSAD2/Viperin_antiviral"/>
</dbReference>
<dbReference type="InterPro" id="IPR013785">
    <property type="entry name" value="Aldolase_TIM"/>
</dbReference>
<dbReference type="SUPFAM" id="SSF102114">
    <property type="entry name" value="Radical SAM enzymes"/>
    <property type="match status" value="1"/>
</dbReference>
<dbReference type="InterPro" id="IPR007197">
    <property type="entry name" value="rSAM"/>
</dbReference>
<dbReference type="InterPro" id="IPR058240">
    <property type="entry name" value="rSAM_sf"/>
</dbReference>
<feature type="domain" description="Radical SAM core" evidence="8">
    <location>
        <begin position="217"/>
        <end position="436"/>
    </location>
</feature>
<keyword evidence="7" id="KW-0051">Antiviral defense</keyword>
<dbReference type="PROSITE" id="PS51918">
    <property type="entry name" value="RADICAL_SAM"/>
    <property type="match status" value="1"/>
</dbReference>
<evidence type="ECO:0000313" key="10">
    <source>
        <dbReference type="Proteomes" id="UP000037460"/>
    </source>
</evidence>
<evidence type="ECO:0000256" key="3">
    <source>
        <dbReference type="ARBA" id="ARBA00022691"/>
    </source>
</evidence>
<evidence type="ECO:0000313" key="9">
    <source>
        <dbReference type="EMBL" id="KOO29202.1"/>
    </source>
</evidence>
<keyword evidence="4" id="KW-0479">Metal-binding</keyword>
<comment type="cofactor">
    <cofactor evidence="1">
        <name>[4Fe-4S] cluster</name>
        <dbReference type="ChEBI" id="CHEBI:49883"/>
    </cofactor>
</comment>
<dbReference type="EMBL" id="JWZX01002449">
    <property type="protein sequence ID" value="KOO29202.1"/>
    <property type="molecule type" value="Genomic_DNA"/>
</dbReference>
<dbReference type="GO" id="GO:0046872">
    <property type="term" value="F:metal ion binding"/>
    <property type="evidence" value="ECO:0007669"/>
    <property type="project" value="UniProtKB-KW"/>
</dbReference>
<dbReference type="Pfam" id="PF04055">
    <property type="entry name" value="Radical_SAM"/>
    <property type="match status" value="1"/>
</dbReference>
<dbReference type="SFLD" id="SFLDG01067">
    <property type="entry name" value="SPASM/twitch_domain_containing"/>
    <property type="match status" value="1"/>
</dbReference>
<organism evidence="9 10">
    <name type="scientific">Chrysochromulina tobinii</name>
    <dbReference type="NCBI Taxonomy" id="1460289"/>
    <lineage>
        <taxon>Eukaryota</taxon>
        <taxon>Haptista</taxon>
        <taxon>Haptophyta</taxon>
        <taxon>Prymnesiophyceae</taxon>
        <taxon>Prymnesiales</taxon>
        <taxon>Chrysochromulinaceae</taxon>
        <taxon>Chrysochromulina</taxon>
    </lineage>
</organism>
<dbReference type="PANTHER" id="PTHR21339:SF0">
    <property type="entry name" value="S-ADENOSYLMETHIONINE-DEPENDENT NUCLEOTIDE DEHYDRATASE RSAD2"/>
    <property type="match status" value="1"/>
</dbReference>
<keyword evidence="2" id="KW-0004">4Fe-4S</keyword>
<evidence type="ECO:0000256" key="2">
    <source>
        <dbReference type="ARBA" id="ARBA00022485"/>
    </source>
</evidence>
<evidence type="ECO:0000259" key="8">
    <source>
        <dbReference type="PROSITE" id="PS51918"/>
    </source>
</evidence>
<evidence type="ECO:0000256" key="6">
    <source>
        <dbReference type="ARBA" id="ARBA00023014"/>
    </source>
</evidence>
<dbReference type="GO" id="GO:0003824">
    <property type="term" value="F:catalytic activity"/>
    <property type="evidence" value="ECO:0007669"/>
    <property type="project" value="InterPro"/>
</dbReference>
<keyword evidence="10" id="KW-1185">Reference proteome</keyword>
<keyword evidence="3" id="KW-0949">S-adenosyl-L-methionine</keyword>
<dbReference type="NCBIfam" id="NF038283">
    <property type="entry name" value="viperin_w_prok"/>
    <property type="match status" value="1"/>
</dbReference>
<dbReference type="CDD" id="cd01335">
    <property type="entry name" value="Radical_SAM"/>
    <property type="match status" value="1"/>
</dbReference>
<evidence type="ECO:0000256" key="5">
    <source>
        <dbReference type="ARBA" id="ARBA00023004"/>
    </source>
</evidence>
<dbReference type="SFLD" id="SFLDS00029">
    <property type="entry name" value="Radical_SAM"/>
    <property type="match status" value="1"/>
</dbReference>
<dbReference type="GO" id="GO:0051539">
    <property type="term" value="F:4 iron, 4 sulfur cluster binding"/>
    <property type="evidence" value="ECO:0007669"/>
    <property type="project" value="UniProtKB-KW"/>
</dbReference>
<dbReference type="OrthoDB" id="549750at2759"/>
<dbReference type="PANTHER" id="PTHR21339">
    <property type="entry name" value="RADICAL S-ADENOSYL METHIONINE DOMAIN-CONTAINING PROTEIN 2"/>
    <property type="match status" value="1"/>
</dbReference>
<dbReference type="GO" id="GO:0051607">
    <property type="term" value="P:defense response to virus"/>
    <property type="evidence" value="ECO:0007669"/>
    <property type="project" value="UniProtKB-KW"/>
</dbReference>
<dbReference type="SFLD" id="SFLDG01088">
    <property type="entry name" value="antiviral_proteins"/>
    <property type="match status" value="1"/>
</dbReference>
<evidence type="ECO:0000256" key="4">
    <source>
        <dbReference type="ARBA" id="ARBA00022723"/>
    </source>
</evidence>
<evidence type="ECO:0000256" key="7">
    <source>
        <dbReference type="ARBA" id="ARBA00023118"/>
    </source>
</evidence>
<keyword evidence="5" id="KW-0408">Iron</keyword>
<protein>
    <submittedName>
        <fullName evidence="9">Radical sam domain protein</fullName>
    </submittedName>
</protein>
<dbReference type="Proteomes" id="UP000037460">
    <property type="component" value="Unassembled WGS sequence"/>
</dbReference>
<reference evidence="10" key="1">
    <citation type="journal article" date="2015" name="PLoS Genet.">
        <title>Genome Sequence and Transcriptome Analyses of Chrysochromulina tobin: Metabolic Tools for Enhanced Algal Fitness in the Prominent Order Prymnesiales (Haptophyceae).</title>
        <authorList>
            <person name="Hovde B.T."/>
            <person name="Deodato C.R."/>
            <person name="Hunsperger H.M."/>
            <person name="Ryken S.A."/>
            <person name="Yost W."/>
            <person name="Jha R.K."/>
            <person name="Patterson J."/>
            <person name="Monnat R.J. Jr."/>
            <person name="Barlow S.B."/>
            <person name="Starkenburg S.R."/>
            <person name="Cattolico R.A."/>
        </authorList>
    </citation>
    <scope>NUCLEOTIDE SEQUENCE</scope>
    <source>
        <strain evidence="10">CCMP291</strain>
    </source>
</reference>